<dbReference type="InterPro" id="IPR036852">
    <property type="entry name" value="Peptidase_S8/S53_dom_sf"/>
</dbReference>
<dbReference type="InterPro" id="IPR050131">
    <property type="entry name" value="Peptidase_S8_subtilisin-like"/>
</dbReference>
<evidence type="ECO:0000256" key="5">
    <source>
        <dbReference type="PROSITE-ProRule" id="PRU01240"/>
    </source>
</evidence>
<dbReference type="RefSeq" id="WP_072991000.1">
    <property type="nucleotide sequence ID" value="NZ_FQZB01000015.1"/>
</dbReference>
<accession>A0A1M6R3I0</accession>
<gene>
    <name evidence="7" type="ORF">SAMN02745163_03534</name>
</gene>
<dbReference type="InterPro" id="IPR000209">
    <property type="entry name" value="Peptidase_S8/S53_dom"/>
</dbReference>
<comment type="similarity">
    <text evidence="1 5">Belongs to the peptidase S8 family.</text>
</comment>
<dbReference type="SUPFAM" id="SSF52743">
    <property type="entry name" value="Subtilisin-like"/>
    <property type="match status" value="1"/>
</dbReference>
<evidence type="ECO:0000313" key="7">
    <source>
        <dbReference type="EMBL" id="SHK27014.1"/>
    </source>
</evidence>
<evidence type="ECO:0000313" key="8">
    <source>
        <dbReference type="Proteomes" id="UP000184310"/>
    </source>
</evidence>
<feature type="domain" description="Peptidase S8/S53" evidence="6">
    <location>
        <begin position="4"/>
        <end position="225"/>
    </location>
</feature>
<evidence type="ECO:0000256" key="2">
    <source>
        <dbReference type="ARBA" id="ARBA00022670"/>
    </source>
</evidence>
<feature type="active site" description="Charge relay system" evidence="5">
    <location>
        <position position="12"/>
    </location>
</feature>
<keyword evidence="8" id="KW-1185">Reference proteome</keyword>
<reference evidence="7 8" key="1">
    <citation type="submission" date="2016-11" db="EMBL/GenBank/DDBJ databases">
        <authorList>
            <person name="Jaros S."/>
            <person name="Januszkiewicz K."/>
            <person name="Wedrychowicz H."/>
        </authorList>
    </citation>
    <scope>NUCLEOTIDE SEQUENCE [LARGE SCALE GENOMIC DNA]</scope>
    <source>
        <strain evidence="7 8">DSM 21758</strain>
    </source>
</reference>
<keyword evidence="3 5" id="KW-0378">Hydrolase</keyword>
<dbReference type="PROSITE" id="PS51892">
    <property type="entry name" value="SUBTILASE"/>
    <property type="match status" value="1"/>
</dbReference>
<dbReference type="Pfam" id="PF00082">
    <property type="entry name" value="Peptidase_S8"/>
    <property type="match status" value="1"/>
</dbReference>
<protein>
    <submittedName>
        <fullName evidence="7">Subtilase family protein</fullName>
    </submittedName>
</protein>
<dbReference type="STRING" id="1121302.SAMN02745163_03534"/>
<sequence length="506" mass="58158">MKNNKVHIAIIDDGVNETFYEEIILEKNIEINSELKVIERIQYDKYAYSHGSTCAAIIKKYAPNSTISSIKILNEATKLGNKAQLIKAIDYCIDNNIRLINLSLGTINFRDFDLIKKTVMKAYKHGVIIVAACNNMNVFTYPASLSMVLGVRCYYDINIQPHKYYYMPYSFDGIEIVANGVHSLKTISGEVRESSCCNSFAAPLITAEVAKIIEENKDLELFNIKRELYKRSINFDIKQELIPFYPRIDWIEKAIIFSSKNFINNFPSTAIIEEFIIKNFTLEEGINEVIEILSGQLDRITEVDTIIINMDYFKIENCKNALNDLISFIEHHGKNLILFDDSIIEKWVVPSKRFTLWSSSLYKSNYTSILKKNRTITIPVIFIHDYNDSMHLSFVLELQKLFKNDGYCAIAADSLAYSILYNVEYVPKEDLNLLNLIEDTYNADILIYGTDDNYSTEIIADVKIVLNTQKNECIISFNEDDFSVTDIIASLNINKIYETIIKKFSL</sequence>
<evidence type="ECO:0000256" key="3">
    <source>
        <dbReference type="ARBA" id="ARBA00022801"/>
    </source>
</evidence>
<dbReference type="EMBL" id="FQZB01000015">
    <property type="protein sequence ID" value="SHK27014.1"/>
    <property type="molecule type" value="Genomic_DNA"/>
</dbReference>
<dbReference type="PANTHER" id="PTHR43806:SF11">
    <property type="entry name" value="CEREVISIN-RELATED"/>
    <property type="match status" value="1"/>
</dbReference>
<proteinExistence type="inferred from homology"/>
<dbReference type="GO" id="GO:0006508">
    <property type="term" value="P:proteolysis"/>
    <property type="evidence" value="ECO:0007669"/>
    <property type="project" value="UniProtKB-KW"/>
</dbReference>
<dbReference type="OrthoDB" id="184152at2"/>
<feature type="active site" description="Charge relay system" evidence="5">
    <location>
        <position position="50"/>
    </location>
</feature>
<dbReference type="PANTHER" id="PTHR43806">
    <property type="entry name" value="PEPTIDASE S8"/>
    <property type="match status" value="1"/>
</dbReference>
<dbReference type="Proteomes" id="UP000184310">
    <property type="component" value="Unassembled WGS sequence"/>
</dbReference>
<dbReference type="Gene3D" id="3.40.50.200">
    <property type="entry name" value="Peptidase S8/S53 domain"/>
    <property type="match status" value="1"/>
</dbReference>
<keyword evidence="4 5" id="KW-0720">Serine protease</keyword>
<dbReference type="AlphaFoldDB" id="A0A1M6R3I0"/>
<name>A0A1M6R3I0_9CLOT</name>
<organism evidence="7 8">
    <name type="scientific">Clostridium cavendishii DSM 21758</name>
    <dbReference type="NCBI Taxonomy" id="1121302"/>
    <lineage>
        <taxon>Bacteria</taxon>
        <taxon>Bacillati</taxon>
        <taxon>Bacillota</taxon>
        <taxon>Clostridia</taxon>
        <taxon>Eubacteriales</taxon>
        <taxon>Clostridiaceae</taxon>
        <taxon>Clostridium</taxon>
    </lineage>
</organism>
<evidence type="ECO:0000256" key="4">
    <source>
        <dbReference type="ARBA" id="ARBA00022825"/>
    </source>
</evidence>
<keyword evidence="2 5" id="KW-0645">Protease</keyword>
<dbReference type="GO" id="GO:0004252">
    <property type="term" value="F:serine-type endopeptidase activity"/>
    <property type="evidence" value="ECO:0007669"/>
    <property type="project" value="UniProtKB-UniRule"/>
</dbReference>
<evidence type="ECO:0000256" key="1">
    <source>
        <dbReference type="ARBA" id="ARBA00011073"/>
    </source>
</evidence>
<evidence type="ECO:0000259" key="6">
    <source>
        <dbReference type="Pfam" id="PF00082"/>
    </source>
</evidence>
<feature type="active site" description="Charge relay system" evidence="5">
    <location>
        <position position="199"/>
    </location>
</feature>